<gene>
    <name evidence="2" type="ORF">RD149_02995</name>
</gene>
<name>A0ABU2GPA4_9ACTN</name>
<organism evidence="2 3">
    <name type="scientific">Gordonia westfalica</name>
    <dbReference type="NCBI Taxonomy" id="158898"/>
    <lineage>
        <taxon>Bacteria</taxon>
        <taxon>Bacillati</taxon>
        <taxon>Actinomycetota</taxon>
        <taxon>Actinomycetes</taxon>
        <taxon>Mycobacteriales</taxon>
        <taxon>Gordoniaceae</taxon>
        <taxon>Gordonia</taxon>
    </lineage>
</organism>
<dbReference type="RefSeq" id="WP_248664782.1">
    <property type="nucleotide sequence ID" value="NZ_JAVLUS010000002.1"/>
</dbReference>
<keyword evidence="3" id="KW-1185">Reference proteome</keyword>
<feature type="compositionally biased region" description="Basic residues" evidence="1">
    <location>
        <begin position="306"/>
        <end position="315"/>
    </location>
</feature>
<evidence type="ECO:0000313" key="3">
    <source>
        <dbReference type="Proteomes" id="UP001265083"/>
    </source>
</evidence>
<reference evidence="2 3" key="1">
    <citation type="submission" date="2023-08" db="EMBL/GenBank/DDBJ databases">
        <title>Bioegradation of LLDPE and BLDPE plastic by marine bacteria from coast plastic debris.</title>
        <authorList>
            <person name="Rong Z."/>
        </authorList>
    </citation>
    <scope>NUCLEOTIDE SEQUENCE [LARGE SCALE GENOMIC DNA]</scope>
    <source>
        <strain evidence="2 3">Z-2</strain>
    </source>
</reference>
<dbReference type="Pfam" id="PF03090">
    <property type="entry name" value="Replicase"/>
    <property type="match status" value="1"/>
</dbReference>
<dbReference type="Gene3D" id="1.10.340.50">
    <property type="match status" value="1"/>
</dbReference>
<dbReference type="EMBL" id="JAVLUS010000002">
    <property type="protein sequence ID" value="MDS1112725.1"/>
    <property type="molecule type" value="Genomic_DNA"/>
</dbReference>
<feature type="region of interest" description="Disordered" evidence="1">
    <location>
        <begin position="305"/>
        <end position="325"/>
    </location>
</feature>
<sequence>MTAHDNPGVTDSGVTRVGSGHSRDDAWTGDFRQLWLPLWPLASDDLLEGVYRQSRTSALGRRYIEANPQAMSNLLVVDIDHPDAALRALSAQGSHPMPNAIVSNRANGHAHAVWALAEPVIRTEYARRKPLAYAAAVNEALRRAVDGDKGYSGLITKNPVHEHWDTEWLHAELRSLPHLADELGARMPPANWRSQKARRANPVGLGRNCSLFDSARVWAYQEARRIRLRNEYPTSEDADLLLARLVEVAHEINTEFGEPLPVAEVRACVASIHRWITVGVNGRQFDGWRDSRTVNSATFVAIQSARGRRSGRARRAGSPIQGGLQ</sequence>
<proteinExistence type="predicted"/>
<dbReference type="InterPro" id="IPR004322">
    <property type="entry name" value="Plasmid_replicase_bac"/>
</dbReference>
<evidence type="ECO:0000313" key="2">
    <source>
        <dbReference type="EMBL" id="MDS1112725.1"/>
    </source>
</evidence>
<accession>A0ABU2GPA4</accession>
<evidence type="ECO:0000256" key="1">
    <source>
        <dbReference type="SAM" id="MobiDB-lite"/>
    </source>
</evidence>
<feature type="region of interest" description="Disordered" evidence="1">
    <location>
        <begin position="1"/>
        <end position="22"/>
    </location>
</feature>
<comment type="caution">
    <text evidence="2">The sequence shown here is derived from an EMBL/GenBank/DDBJ whole genome shotgun (WGS) entry which is preliminary data.</text>
</comment>
<protein>
    <submittedName>
        <fullName evidence="2">Replication initiation protein</fullName>
    </submittedName>
</protein>
<dbReference type="Proteomes" id="UP001265083">
    <property type="component" value="Unassembled WGS sequence"/>
</dbReference>